<reference evidence="5 6" key="1">
    <citation type="journal article" date="2011" name="Proc. Natl. Acad. Sci. U.S.A.">
        <title>Genetic diversity and population structure of the endangered marsupial Sarcophilus harrisii (Tasmanian devil).</title>
        <authorList>
            <person name="Miller W."/>
            <person name="Hayes V.M."/>
            <person name="Ratan A."/>
            <person name="Petersen D.C."/>
            <person name="Wittekindt N.E."/>
            <person name="Miller J."/>
            <person name="Walenz B."/>
            <person name="Knight J."/>
            <person name="Qi J."/>
            <person name="Zhao F."/>
            <person name="Wang Q."/>
            <person name="Bedoya-Reina O.C."/>
            <person name="Katiyar N."/>
            <person name="Tomsho L.P."/>
            <person name="Kasson L.M."/>
            <person name="Hardie R.A."/>
            <person name="Woodbridge P."/>
            <person name="Tindall E.A."/>
            <person name="Bertelsen M.F."/>
            <person name="Dixon D."/>
            <person name="Pyecroft S."/>
            <person name="Helgen K.M."/>
            <person name="Lesk A.M."/>
            <person name="Pringle T.H."/>
            <person name="Patterson N."/>
            <person name="Zhang Y."/>
            <person name="Kreiss A."/>
            <person name="Woods G.M."/>
            <person name="Jones M.E."/>
            <person name="Schuster S.C."/>
        </authorList>
    </citation>
    <scope>NUCLEOTIDE SEQUENCE [LARGE SCALE GENOMIC DNA]</scope>
</reference>
<feature type="region of interest" description="Disordered" evidence="4">
    <location>
        <begin position="179"/>
        <end position="234"/>
    </location>
</feature>
<dbReference type="Pfam" id="PF15427">
    <property type="entry name" value="S100PBPR"/>
    <property type="match status" value="1"/>
</dbReference>
<dbReference type="GO" id="GO:0005634">
    <property type="term" value="C:nucleus"/>
    <property type="evidence" value="ECO:0007669"/>
    <property type="project" value="UniProtKB-SubCell"/>
</dbReference>
<dbReference type="PANTHER" id="PTHR14455:SF0">
    <property type="entry name" value="S100P-BINDING PROTEIN"/>
    <property type="match status" value="1"/>
</dbReference>
<dbReference type="HOGENOM" id="CLU_064425_0_0_1"/>
<dbReference type="InterPro" id="IPR026097">
    <property type="entry name" value="S100PBP"/>
</dbReference>
<dbReference type="GeneTree" id="ENSGT00390000007209"/>
<dbReference type="eggNOG" id="ENOG502S5YT">
    <property type="taxonomic scope" value="Eukaryota"/>
</dbReference>
<proteinExistence type="predicted"/>
<feature type="region of interest" description="Disordered" evidence="4">
    <location>
        <begin position="1"/>
        <end position="61"/>
    </location>
</feature>
<protein>
    <recommendedName>
        <fullName evidence="2">S100P-binding protein</fullName>
    </recommendedName>
</protein>
<dbReference type="KEGG" id="shr:100914412"/>
<evidence type="ECO:0000313" key="6">
    <source>
        <dbReference type="Proteomes" id="UP000007648"/>
    </source>
</evidence>
<reference evidence="5" key="2">
    <citation type="submission" date="2025-08" db="UniProtKB">
        <authorList>
            <consortium name="Ensembl"/>
        </authorList>
    </citation>
    <scope>IDENTIFICATION</scope>
</reference>
<feature type="compositionally biased region" description="Acidic residues" evidence="4">
    <location>
        <begin position="37"/>
        <end position="61"/>
    </location>
</feature>
<dbReference type="GO" id="GO:0048306">
    <property type="term" value="F:calcium-dependent protein binding"/>
    <property type="evidence" value="ECO:0007669"/>
    <property type="project" value="InterPro"/>
</dbReference>
<dbReference type="GeneID" id="100914412"/>
<gene>
    <name evidence="5" type="primary">LOC100914412</name>
</gene>
<feature type="region of interest" description="Disordered" evidence="4">
    <location>
        <begin position="73"/>
        <end position="93"/>
    </location>
</feature>
<dbReference type="AlphaFoldDB" id="G3W591"/>
<keyword evidence="3" id="KW-0539">Nucleus</keyword>
<name>G3W591_SARHA</name>
<organism evidence="5 6">
    <name type="scientific">Sarcophilus harrisii</name>
    <name type="common">Tasmanian devil</name>
    <name type="synonym">Sarcophilus laniarius</name>
    <dbReference type="NCBI Taxonomy" id="9305"/>
    <lineage>
        <taxon>Eukaryota</taxon>
        <taxon>Metazoa</taxon>
        <taxon>Chordata</taxon>
        <taxon>Craniata</taxon>
        <taxon>Vertebrata</taxon>
        <taxon>Euteleostomi</taxon>
        <taxon>Mammalia</taxon>
        <taxon>Metatheria</taxon>
        <taxon>Dasyuromorphia</taxon>
        <taxon>Dasyuridae</taxon>
        <taxon>Sarcophilus</taxon>
    </lineage>
</organism>
<sequence>MSKDLSGCLESPTGCDSSGSGQHLLPVPGTSWATSGQDEDDLDDSLLELSDGEEDDSPFSYTEEEIQELLKDDDVLNDQSSLGGGLKSAGGQMEKLGRDSCVSLDSPQDINSPCSLELGAGPASSILQLPQVSTPASHSLIPTKLSSRPSAPEKNLLKVTTVPPFKPIVWNGILGKDKMESSKGACRNADRFGRPSHLGEDGSKDSTSRNNSKPLTGHEETTSASSVWEGPLSPSKCNPQHMVYGTKMPWRDVPTPLISLTLEQTGSPSDGKLSLGNRRHKISGVSRSPAVPSSSGKRIILDKDSGKMMAHETRVSKITPLLPTRARSKYPRFSQVELEPKMSASSFKDGVTRVPKPRALHQGSLGELYALMDQVASVEYQIQNRRWQHLSALTMINYPRFRQKPLQRYSLI</sequence>
<dbReference type="RefSeq" id="XP_031811244.1">
    <property type="nucleotide sequence ID" value="XM_031955384.1"/>
</dbReference>
<evidence type="ECO:0000256" key="1">
    <source>
        <dbReference type="ARBA" id="ARBA00004123"/>
    </source>
</evidence>
<evidence type="ECO:0000313" key="5">
    <source>
        <dbReference type="Ensembl" id="ENSSHAP00000010596.2"/>
    </source>
</evidence>
<evidence type="ECO:0000256" key="3">
    <source>
        <dbReference type="ARBA" id="ARBA00023242"/>
    </source>
</evidence>
<dbReference type="Proteomes" id="UP000007648">
    <property type="component" value="Unassembled WGS sequence"/>
</dbReference>
<accession>G3W591</accession>
<keyword evidence="6" id="KW-1185">Reference proteome</keyword>
<dbReference type="Ensembl" id="ENSSHAT00000010689.2">
    <property type="protein sequence ID" value="ENSSHAP00000010596.2"/>
    <property type="gene ID" value="ENSSHAG00000009145.2"/>
</dbReference>
<feature type="compositionally biased region" description="Basic and acidic residues" evidence="4">
    <location>
        <begin position="188"/>
        <end position="207"/>
    </location>
</feature>
<evidence type="ECO:0000256" key="2">
    <source>
        <dbReference type="ARBA" id="ARBA00020595"/>
    </source>
</evidence>
<dbReference type="InParanoid" id="G3W591"/>
<dbReference type="OrthoDB" id="8945510at2759"/>
<reference evidence="5" key="3">
    <citation type="submission" date="2025-09" db="UniProtKB">
        <authorList>
            <consortium name="Ensembl"/>
        </authorList>
    </citation>
    <scope>IDENTIFICATION</scope>
</reference>
<comment type="subcellular location">
    <subcellularLocation>
        <location evidence="1">Nucleus</location>
    </subcellularLocation>
</comment>
<dbReference type="STRING" id="9305.ENSSHAP00000010596"/>
<dbReference type="PANTHER" id="PTHR14455">
    <property type="entry name" value="ASKOPOS"/>
    <property type="match status" value="1"/>
</dbReference>
<evidence type="ECO:0000256" key="4">
    <source>
        <dbReference type="SAM" id="MobiDB-lite"/>
    </source>
</evidence>